<feature type="non-terminal residue" evidence="2">
    <location>
        <position position="1"/>
    </location>
</feature>
<name>A0AAV1ZMM1_9ARAC</name>
<organism evidence="2 3">
    <name type="scientific">Larinioides sclopetarius</name>
    <dbReference type="NCBI Taxonomy" id="280406"/>
    <lineage>
        <taxon>Eukaryota</taxon>
        <taxon>Metazoa</taxon>
        <taxon>Ecdysozoa</taxon>
        <taxon>Arthropoda</taxon>
        <taxon>Chelicerata</taxon>
        <taxon>Arachnida</taxon>
        <taxon>Araneae</taxon>
        <taxon>Araneomorphae</taxon>
        <taxon>Entelegynae</taxon>
        <taxon>Araneoidea</taxon>
        <taxon>Araneidae</taxon>
        <taxon>Larinioides</taxon>
    </lineage>
</organism>
<proteinExistence type="predicted"/>
<gene>
    <name evidence="2" type="ORF">LARSCL_LOCUS6681</name>
</gene>
<accession>A0AAV1ZMM1</accession>
<feature type="compositionally biased region" description="Polar residues" evidence="1">
    <location>
        <begin position="49"/>
        <end position="58"/>
    </location>
</feature>
<sequence length="122" mass="14362">KQLNEHVSESCSVKESKSQIYKMKMKFHTRFQIINSYVVDTEISHEQSESAQDLNSNDVNEESNIDGKNNRHRQWRIWSKQEKFAFEKYFMSPVLRDDLPGLVEIQQCLATEQFCAIRTGVM</sequence>
<comment type="caution">
    <text evidence="2">The sequence shown here is derived from an EMBL/GenBank/DDBJ whole genome shotgun (WGS) entry which is preliminary data.</text>
</comment>
<evidence type="ECO:0000256" key="1">
    <source>
        <dbReference type="SAM" id="MobiDB-lite"/>
    </source>
</evidence>
<dbReference type="EMBL" id="CAXIEN010000064">
    <property type="protein sequence ID" value="CAL1272961.1"/>
    <property type="molecule type" value="Genomic_DNA"/>
</dbReference>
<feature type="region of interest" description="Disordered" evidence="1">
    <location>
        <begin position="48"/>
        <end position="71"/>
    </location>
</feature>
<dbReference type="Proteomes" id="UP001497382">
    <property type="component" value="Unassembled WGS sequence"/>
</dbReference>
<evidence type="ECO:0000313" key="2">
    <source>
        <dbReference type="EMBL" id="CAL1272961.1"/>
    </source>
</evidence>
<reference evidence="2 3" key="1">
    <citation type="submission" date="2024-04" db="EMBL/GenBank/DDBJ databases">
        <authorList>
            <person name="Rising A."/>
            <person name="Reimegard J."/>
            <person name="Sonavane S."/>
            <person name="Akerstrom W."/>
            <person name="Nylinder S."/>
            <person name="Hedman E."/>
            <person name="Kallberg Y."/>
        </authorList>
    </citation>
    <scope>NUCLEOTIDE SEQUENCE [LARGE SCALE GENOMIC DNA]</scope>
</reference>
<keyword evidence="3" id="KW-1185">Reference proteome</keyword>
<protein>
    <submittedName>
        <fullName evidence="2">Uncharacterized protein</fullName>
    </submittedName>
</protein>
<dbReference type="AlphaFoldDB" id="A0AAV1ZMM1"/>
<evidence type="ECO:0000313" key="3">
    <source>
        <dbReference type="Proteomes" id="UP001497382"/>
    </source>
</evidence>